<dbReference type="RefSeq" id="WP_105016268.1">
    <property type="nucleotide sequence ID" value="NZ_MSCN01000001.1"/>
</dbReference>
<dbReference type="PROSITE" id="PS51459">
    <property type="entry name" value="FIDO"/>
    <property type="match status" value="1"/>
</dbReference>
<evidence type="ECO:0000313" key="3">
    <source>
        <dbReference type="Proteomes" id="UP000238882"/>
    </source>
</evidence>
<dbReference type="OrthoDB" id="9802752at2"/>
<comment type="caution">
    <text evidence="2">The sequence shown here is derived from an EMBL/GenBank/DDBJ whole genome shotgun (WGS) entry which is preliminary data.</text>
</comment>
<dbReference type="NCBIfam" id="TIGR01550">
    <property type="entry name" value="DOC_P1"/>
    <property type="match status" value="1"/>
</dbReference>
<feature type="domain" description="Fido" evidence="1">
    <location>
        <begin position="2"/>
        <end position="120"/>
    </location>
</feature>
<dbReference type="PANTHER" id="PTHR39426">
    <property type="entry name" value="HOMOLOGY TO DEATH-ON-CURING PROTEIN OF PHAGE P1"/>
    <property type="match status" value="1"/>
</dbReference>
<dbReference type="Pfam" id="PF02661">
    <property type="entry name" value="Fic"/>
    <property type="match status" value="1"/>
</dbReference>
<dbReference type="PANTHER" id="PTHR39426:SF1">
    <property type="entry name" value="HOMOLOGY TO DEATH-ON-CURING PROTEIN OF PHAGE P1"/>
    <property type="match status" value="1"/>
</dbReference>
<dbReference type="SUPFAM" id="SSF140931">
    <property type="entry name" value="Fic-like"/>
    <property type="match status" value="1"/>
</dbReference>
<evidence type="ECO:0000313" key="2">
    <source>
        <dbReference type="EMBL" id="PQJ79673.1"/>
    </source>
</evidence>
<sequence>MISKKLAIELNKIISEKSGGSYGLRDESLLLSALNRPFQTFDGKDLYPSIIDKSAALFESLIINHPFIDGNKRMAYAFMKMLLIEGGFSINASKEDTYKFVIKASEGKMNFDEIKTWLVDHLNK</sequence>
<dbReference type="GO" id="GO:0016301">
    <property type="term" value="F:kinase activity"/>
    <property type="evidence" value="ECO:0007669"/>
    <property type="project" value="InterPro"/>
</dbReference>
<gene>
    <name evidence="2" type="ORF">BTO18_11035</name>
</gene>
<keyword evidence="3" id="KW-1185">Reference proteome</keyword>
<dbReference type="InterPro" id="IPR053737">
    <property type="entry name" value="Type_II_TA_Toxin"/>
</dbReference>
<dbReference type="InterPro" id="IPR006440">
    <property type="entry name" value="Doc"/>
</dbReference>
<reference evidence="2 3" key="1">
    <citation type="submission" date="2016-12" db="EMBL/GenBank/DDBJ databases">
        <title>Trade-off between light-utilization and light-protection in marine flavobacteria.</title>
        <authorList>
            <person name="Kumagai Y."/>
            <person name="Yoshizawa S."/>
            <person name="Kogure K."/>
            <person name="Iwasaki W."/>
        </authorList>
    </citation>
    <scope>NUCLEOTIDE SEQUENCE [LARGE SCALE GENOMIC DNA]</scope>
    <source>
        <strain evidence="2 3">NBRC 108759</strain>
    </source>
</reference>
<organism evidence="2 3">
    <name type="scientific">Polaribacter porphyrae</name>
    <dbReference type="NCBI Taxonomy" id="1137780"/>
    <lineage>
        <taxon>Bacteria</taxon>
        <taxon>Pseudomonadati</taxon>
        <taxon>Bacteroidota</taxon>
        <taxon>Flavobacteriia</taxon>
        <taxon>Flavobacteriales</taxon>
        <taxon>Flavobacteriaceae</taxon>
    </lineage>
</organism>
<dbReference type="EMBL" id="MSCN01000001">
    <property type="protein sequence ID" value="PQJ79673.1"/>
    <property type="molecule type" value="Genomic_DNA"/>
</dbReference>
<proteinExistence type="predicted"/>
<name>A0A2S7WQ12_9FLAO</name>
<dbReference type="Gene3D" id="1.20.120.1870">
    <property type="entry name" value="Fic/DOC protein, Fido domain"/>
    <property type="match status" value="1"/>
</dbReference>
<dbReference type="InterPro" id="IPR003812">
    <property type="entry name" value="Fido"/>
</dbReference>
<protein>
    <submittedName>
        <fullName evidence="2">Death-on-curing protein</fullName>
    </submittedName>
</protein>
<dbReference type="AlphaFoldDB" id="A0A2S7WQ12"/>
<dbReference type="Proteomes" id="UP000238882">
    <property type="component" value="Unassembled WGS sequence"/>
</dbReference>
<evidence type="ECO:0000259" key="1">
    <source>
        <dbReference type="PROSITE" id="PS51459"/>
    </source>
</evidence>
<accession>A0A2S7WQ12</accession>
<dbReference type="InterPro" id="IPR036597">
    <property type="entry name" value="Fido-like_dom_sf"/>
</dbReference>